<dbReference type="InterPro" id="IPR007712">
    <property type="entry name" value="RelE/ParE_toxin"/>
</dbReference>
<dbReference type="InterPro" id="IPR035093">
    <property type="entry name" value="RelE/ParE_toxin_dom_sf"/>
</dbReference>
<dbReference type="Proteomes" id="UP000475385">
    <property type="component" value="Unassembled WGS sequence"/>
</dbReference>
<dbReference type="Gene3D" id="3.30.2310.20">
    <property type="entry name" value="RelE-like"/>
    <property type="match status" value="1"/>
</dbReference>
<dbReference type="Pfam" id="PF05016">
    <property type="entry name" value="ParE_toxin"/>
    <property type="match status" value="1"/>
</dbReference>
<accession>A0A6M1LML7</accession>
<evidence type="ECO:0000256" key="1">
    <source>
        <dbReference type="ARBA" id="ARBA00022649"/>
    </source>
</evidence>
<name>A0A6M1LML7_9PROT</name>
<keyword evidence="1" id="KW-1277">Toxin-antitoxin system</keyword>
<gene>
    <name evidence="2" type="ORF">G3576_13600</name>
</gene>
<proteinExistence type="predicted"/>
<reference evidence="2 3" key="1">
    <citation type="submission" date="2020-03" db="EMBL/GenBank/DDBJ databases">
        <title>Roseomonas stagni sp. nov., isolated from pond water in Japan.</title>
        <authorList>
            <person name="Furuhata K."/>
            <person name="Miyamoto H."/>
            <person name="Goto K."/>
        </authorList>
    </citation>
    <scope>NUCLEOTIDE SEQUENCE [LARGE SCALE GENOMIC DNA]</scope>
    <source>
        <strain evidence="2 3">PeD5</strain>
    </source>
</reference>
<dbReference type="AlphaFoldDB" id="A0A6M1LML7"/>
<dbReference type="EMBL" id="JAAIKB010000005">
    <property type="protein sequence ID" value="NGM21054.1"/>
    <property type="molecule type" value="Genomic_DNA"/>
</dbReference>
<dbReference type="RefSeq" id="WP_164694968.1">
    <property type="nucleotide sequence ID" value="NZ_JAAIKB010000005.1"/>
</dbReference>
<keyword evidence="3" id="KW-1185">Reference proteome</keyword>
<protein>
    <submittedName>
        <fullName evidence="2">Type II toxin-antitoxin system RelE/ParE family toxin</fullName>
    </submittedName>
</protein>
<sequence>MTHRVVVAPEALDDLRDLYDATADASLPERALAYVEALRRHCLGLAEFPERGTRRDAIRPGLRTLGYRRRVTIAFQVTGSTVTILRLLYAGRALEGRAGQDEAD</sequence>
<evidence type="ECO:0000313" key="3">
    <source>
        <dbReference type="Proteomes" id="UP000475385"/>
    </source>
</evidence>
<organism evidence="2 3">
    <name type="scientific">Falsiroseomonas algicola</name>
    <dbReference type="NCBI Taxonomy" id="2716930"/>
    <lineage>
        <taxon>Bacteria</taxon>
        <taxon>Pseudomonadati</taxon>
        <taxon>Pseudomonadota</taxon>
        <taxon>Alphaproteobacteria</taxon>
        <taxon>Acetobacterales</taxon>
        <taxon>Roseomonadaceae</taxon>
        <taxon>Falsiroseomonas</taxon>
    </lineage>
</organism>
<evidence type="ECO:0000313" key="2">
    <source>
        <dbReference type="EMBL" id="NGM21054.1"/>
    </source>
</evidence>
<comment type="caution">
    <text evidence="2">The sequence shown here is derived from an EMBL/GenBank/DDBJ whole genome shotgun (WGS) entry which is preliminary data.</text>
</comment>